<organism evidence="1 2">
    <name type="scientific">Acaulospora morrowiae</name>
    <dbReference type="NCBI Taxonomy" id="94023"/>
    <lineage>
        <taxon>Eukaryota</taxon>
        <taxon>Fungi</taxon>
        <taxon>Fungi incertae sedis</taxon>
        <taxon>Mucoromycota</taxon>
        <taxon>Glomeromycotina</taxon>
        <taxon>Glomeromycetes</taxon>
        <taxon>Diversisporales</taxon>
        <taxon>Acaulosporaceae</taxon>
        <taxon>Acaulospora</taxon>
    </lineage>
</organism>
<dbReference type="AlphaFoldDB" id="A0A9N9JDU7"/>
<evidence type="ECO:0000313" key="1">
    <source>
        <dbReference type="EMBL" id="CAG8777358.1"/>
    </source>
</evidence>
<feature type="non-terminal residue" evidence="1">
    <location>
        <position position="76"/>
    </location>
</feature>
<sequence length="76" mass="8976">HQNRNYDPGFYNMIVVVKFFLEAYTDILDNKRGPFKNIVQNRQSRISIPNDYRNHSLSNFEKTLLVFLLALQILSS</sequence>
<proteinExistence type="predicted"/>
<gene>
    <name evidence="1" type="ORF">AMORRO_LOCUS17031</name>
</gene>
<dbReference type="EMBL" id="CAJVPV010050171">
    <property type="protein sequence ID" value="CAG8777358.1"/>
    <property type="molecule type" value="Genomic_DNA"/>
</dbReference>
<evidence type="ECO:0000313" key="2">
    <source>
        <dbReference type="Proteomes" id="UP000789342"/>
    </source>
</evidence>
<protein>
    <submittedName>
        <fullName evidence="1">11574_t:CDS:1</fullName>
    </submittedName>
</protein>
<accession>A0A9N9JDU7</accession>
<name>A0A9N9JDU7_9GLOM</name>
<dbReference type="Proteomes" id="UP000789342">
    <property type="component" value="Unassembled WGS sequence"/>
</dbReference>
<comment type="caution">
    <text evidence="1">The sequence shown here is derived from an EMBL/GenBank/DDBJ whole genome shotgun (WGS) entry which is preliminary data.</text>
</comment>
<keyword evidence="2" id="KW-1185">Reference proteome</keyword>
<reference evidence="1" key="1">
    <citation type="submission" date="2021-06" db="EMBL/GenBank/DDBJ databases">
        <authorList>
            <person name="Kallberg Y."/>
            <person name="Tangrot J."/>
            <person name="Rosling A."/>
        </authorList>
    </citation>
    <scope>NUCLEOTIDE SEQUENCE</scope>
    <source>
        <strain evidence="1">CL551</strain>
    </source>
</reference>